<reference evidence="2" key="2">
    <citation type="journal article" date="2006" name="J. Gen. Plant Pathol.">
        <title>Sequence analysis of the genome of OP2, a lytic bacteriophage of Xanthomonas oryzae pv. oryzae..</title>
        <authorList>
            <person name="Inoue Y."/>
            <person name="Matsuura T."/>
            <person name="Ohara T."/>
            <person name="Azegami K."/>
        </authorList>
    </citation>
    <scope>NUCLEOTIDE SEQUENCE [LARGE SCALE GENOMIC DNA]</scope>
</reference>
<proteinExistence type="predicted"/>
<name>Q2NP70_9CAUD</name>
<dbReference type="RefSeq" id="YP_453679.1">
    <property type="nucleotide sequence ID" value="NC_007710.1"/>
</dbReference>
<sequence length="184" mass="20536">MTPPGRCVMSSYNGILFRIGQLARVTYPNGDISAELAGALRSTPAAGLRKLWSTPAGLRLRTSEDATFWSLWQSVIDCAPASVPIADQYPYWRGWYREDGKVLERRWHTDQIHQAAILLFGHRASTKLDAALDLPLQTTNAWASGMRCPKGRVHGDIAALLRQRMSDIADLLAEFEPTKQEETL</sequence>
<accession>Q2NP70</accession>
<organism evidence="1 2">
    <name type="scientific">Xanthomonas phage OP2</name>
    <dbReference type="NCBI Taxonomy" id="331627"/>
    <lineage>
        <taxon>Viruses</taxon>
        <taxon>Duplodnaviria</taxon>
        <taxon>Heunggongvirae</taxon>
        <taxon>Uroviricota</taxon>
        <taxon>Caudoviricetes</taxon>
        <taxon>Kantovirinae</taxon>
        <taxon>Tsukubavirus</taxon>
        <taxon>Tsukubavirus OP2</taxon>
    </lineage>
</organism>
<dbReference type="Proteomes" id="UP000001238">
    <property type="component" value="Segment"/>
</dbReference>
<reference evidence="1 2" key="1">
    <citation type="journal article" date="2006" name="J. Gen. Plant Pathol.">
        <title>Sequence analysis of the genome of OP2, a lytic bacteriophage of Xanthomonas oryzae pv. oryzae.</title>
        <authorList>
            <person name="Inoue Y."/>
            <person name="Matsuura T."/>
            <person name="Ohara T."/>
            <person name="Azegami K."/>
        </authorList>
    </citation>
    <scope>NUCLEOTIDE SEQUENCE [LARGE SCALE GENOMIC DNA]</scope>
</reference>
<protein>
    <submittedName>
        <fullName evidence="1">Uncharacterized protein</fullName>
    </submittedName>
</protein>
<dbReference type="KEGG" id="vg:5142550"/>
<dbReference type="EMBL" id="AP008986">
    <property type="protein sequence ID" value="BAE72826.1"/>
    <property type="molecule type" value="Genomic_DNA"/>
</dbReference>
<evidence type="ECO:0000313" key="2">
    <source>
        <dbReference type="Proteomes" id="UP000001238"/>
    </source>
</evidence>
<evidence type="ECO:0000313" key="1">
    <source>
        <dbReference type="EMBL" id="BAE72826.1"/>
    </source>
</evidence>
<keyword evidence="2" id="KW-1185">Reference proteome</keyword>
<dbReference type="OrthoDB" id="28747at10239"/>
<dbReference type="GeneID" id="5142550"/>